<dbReference type="AlphaFoldDB" id="A0A6I6DN20"/>
<organism evidence="2 3">
    <name type="scientific">Candidatus Syntrophocurvum alkaliphilum</name>
    <dbReference type="NCBI Taxonomy" id="2293317"/>
    <lineage>
        <taxon>Bacteria</taxon>
        <taxon>Bacillati</taxon>
        <taxon>Bacillota</taxon>
        <taxon>Clostridia</taxon>
        <taxon>Eubacteriales</taxon>
        <taxon>Syntrophomonadaceae</taxon>
        <taxon>Candidatus Syntrophocurvum</taxon>
    </lineage>
</organism>
<dbReference type="PANTHER" id="PTHR37166">
    <property type="entry name" value="PROTEIN FLAG"/>
    <property type="match status" value="1"/>
</dbReference>
<protein>
    <submittedName>
        <fullName evidence="2">Flagellar protein FlaG</fullName>
    </submittedName>
</protein>
<reference evidence="3" key="1">
    <citation type="journal article" date="2019" name="Microbiology">
        <title>Complete Genome Sequence of an Uncultured Bacterium of the Candidate Phylum Bipolaricaulota.</title>
        <authorList>
            <person name="Kadnikov V.V."/>
            <person name="Mardanov A.V."/>
            <person name="Beletsky A.V."/>
            <person name="Frank Y.A."/>
            <person name="Karnachuk O.V."/>
            <person name="Ravin N.V."/>
        </authorList>
    </citation>
    <scope>NUCLEOTIDE SEQUENCE [LARGE SCALE GENOMIC DNA]</scope>
</reference>
<evidence type="ECO:0000313" key="2">
    <source>
        <dbReference type="EMBL" id="QGU00398.1"/>
    </source>
</evidence>
<proteinExistence type="predicted"/>
<keyword evidence="2" id="KW-0282">Flagellum</keyword>
<evidence type="ECO:0000313" key="3">
    <source>
        <dbReference type="Proteomes" id="UP000426444"/>
    </source>
</evidence>
<keyword evidence="3" id="KW-1185">Reference proteome</keyword>
<dbReference type="Pfam" id="PF03646">
    <property type="entry name" value="FlaG"/>
    <property type="match status" value="1"/>
</dbReference>
<dbReference type="RefSeq" id="WP_156204186.1">
    <property type="nucleotide sequence ID" value="NZ_CP046457.1"/>
</dbReference>
<dbReference type="InterPro" id="IPR005186">
    <property type="entry name" value="FlaG"/>
</dbReference>
<accession>A0A6I6DN20</accession>
<keyword evidence="2" id="KW-0969">Cilium</keyword>
<evidence type="ECO:0000256" key="1">
    <source>
        <dbReference type="SAM" id="MobiDB-lite"/>
    </source>
</evidence>
<keyword evidence="2" id="KW-0966">Cell projection</keyword>
<dbReference type="Proteomes" id="UP000426444">
    <property type="component" value="Chromosome"/>
</dbReference>
<feature type="region of interest" description="Disordered" evidence="1">
    <location>
        <begin position="1"/>
        <end position="40"/>
    </location>
</feature>
<dbReference type="InterPro" id="IPR035924">
    <property type="entry name" value="FlaG-like_sf"/>
</dbReference>
<dbReference type="OrthoDB" id="9799867at2"/>
<dbReference type="Gene3D" id="3.30.160.170">
    <property type="entry name" value="FlaG-like"/>
    <property type="match status" value="1"/>
</dbReference>
<dbReference type="KEGG" id="salq:SYNTR_1804"/>
<dbReference type="PANTHER" id="PTHR37166:SF1">
    <property type="entry name" value="PROTEIN FLAG"/>
    <property type="match status" value="1"/>
</dbReference>
<gene>
    <name evidence="2" type="ORF">SYNTR_1804</name>
</gene>
<dbReference type="SUPFAM" id="SSF160214">
    <property type="entry name" value="FlaG-like"/>
    <property type="match status" value="1"/>
</dbReference>
<name>A0A6I6DN20_9FIRM</name>
<dbReference type="EMBL" id="CP046457">
    <property type="protein sequence ID" value="QGU00398.1"/>
    <property type="molecule type" value="Genomic_DNA"/>
</dbReference>
<sequence length="120" mass="13717">MRVEGQGKAFDNPIKKEVKMNNKSENKSIADKTKDSTSKLEPTLDNLTKATDKLNKAFKISDYNIKFNVHEESERIHVKMIDSMTEEIIREIPPEKLLDFAAHIQEILDDAVGFLVDEIV</sequence>
<feature type="compositionally biased region" description="Basic and acidic residues" evidence="1">
    <location>
        <begin position="13"/>
        <end position="38"/>
    </location>
</feature>